<proteinExistence type="predicted"/>
<dbReference type="Proteomes" id="UP000229498">
    <property type="component" value="Unassembled WGS sequence"/>
</dbReference>
<dbReference type="AlphaFoldDB" id="A0A2M9FX21"/>
<sequence>MTDPMRELELEGGRRLTYRLAGSGPVRVLMIHGGAATSGVWAKVVSKLGEGYEVILPNLLGYEGSGPRPTQRPARSRPNAEALAALVAETGAPDIIVGHSTGAHVALDMAVNLDAPAKRLLFLEPAILDVLRLAGDQETFSWAEAHFLNSVAPAWRRGEPGVVGKMLDGWCGEGAFARLPKPAQAYMEAQPGDCADEIEATFQPDFSADDLTAFERPVDVVYGDSGSGLSPAIARALAALLPDCRSHSLTGADHNLVVTHGSEIADCIRRPRAGTGAPVGSVSRL</sequence>
<organism evidence="2 3">
    <name type="scientific">Minwuia thermotolerans</name>
    <dbReference type="NCBI Taxonomy" id="2056226"/>
    <lineage>
        <taxon>Bacteria</taxon>
        <taxon>Pseudomonadati</taxon>
        <taxon>Pseudomonadota</taxon>
        <taxon>Alphaproteobacteria</taxon>
        <taxon>Minwuiales</taxon>
        <taxon>Minwuiaceae</taxon>
        <taxon>Minwuia</taxon>
    </lineage>
</organism>
<dbReference type="PANTHER" id="PTHR43689:SF8">
    <property type="entry name" value="ALPHA_BETA-HYDROLASES SUPERFAMILY PROTEIN"/>
    <property type="match status" value="1"/>
</dbReference>
<evidence type="ECO:0000259" key="1">
    <source>
        <dbReference type="Pfam" id="PF12697"/>
    </source>
</evidence>
<keyword evidence="3" id="KW-1185">Reference proteome</keyword>
<dbReference type="SUPFAM" id="SSF53474">
    <property type="entry name" value="alpha/beta-Hydrolases"/>
    <property type="match status" value="1"/>
</dbReference>
<comment type="caution">
    <text evidence="2">The sequence shown here is derived from an EMBL/GenBank/DDBJ whole genome shotgun (WGS) entry which is preliminary data.</text>
</comment>
<reference evidence="2 3" key="1">
    <citation type="submission" date="2017-11" db="EMBL/GenBank/DDBJ databases">
        <title>Draft genome sequence of Rhizobiales bacterium SY3-13.</title>
        <authorList>
            <person name="Sun C."/>
        </authorList>
    </citation>
    <scope>NUCLEOTIDE SEQUENCE [LARGE SCALE GENOMIC DNA]</scope>
    <source>
        <strain evidence="2 3">SY3-13</strain>
    </source>
</reference>
<dbReference type="PANTHER" id="PTHR43689">
    <property type="entry name" value="HYDROLASE"/>
    <property type="match status" value="1"/>
</dbReference>
<dbReference type="InterPro" id="IPR029058">
    <property type="entry name" value="AB_hydrolase_fold"/>
</dbReference>
<name>A0A2M9FX21_9PROT</name>
<dbReference type="OrthoDB" id="9804723at2"/>
<dbReference type="Pfam" id="PF12697">
    <property type="entry name" value="Abhydrolase_6"/>
    <property type="match status" value="1"/>
</dbReference>
<gene>
    <name evidence="2" type="ORF">CVT23_19290</name>
</gene>
<evidence type="ECO:0000313" key="2">
    <source>
        <dbReference type="EMBL" id="PJK28007.1"/>
    </source>
</evidence>
<evidence type="ECO:0000313" key="3">
    <source>
        <dbReference type="Proteomes" id="UP000229498"/>
    </source>
</evidence>
<accession>A0A2M9FX21</accession>
<dbReference type="RefSeq" id="WP_109794310.1">
    <property type="nucleotide sequence ID" value="NZ_PHIG01000051.1"/>
</dbReference>
<dbReference type="InterPro" id="IPR000073">
    <property type="entry name" value="AB_hydrolase_1"/>
</dbReference>
<feature type="domain" description="AB hydrolase-1" evidence="1">
    <location>
        <begin position="28"/>
        <end position="266"/>
    </location>
</feature>
<protein>
    <recommendedName>
        <fullName evidence="1">AB hydrolase-1 domain-containing protein</fullName>
    </recommendedName>
</protein>
<dbReference type="Gene3D" id="3.40.50.1820">
    <property type="entry name" value="alpha/beta hydrolase"/>
    <property type="match status" value="1"/>
</dbReference>
<dbReference type="EMBL" id="PHIG01000051">
    <property type="protein sequence ID" value="PJK28007.1"/>
    <property type="molecule type" value="Genomic_DNA"/>
</dbReference>